<dbReference type="PANTHER" id="PTHR46943:SF1">
    <property type="entry name" value="PENTRAXIN-RELATED PROTEIN PTX3"/>
    <property type="match status" value="1"/>
</dbReference>
<name>A0ABP6SCE3_9ACTN</name>
<dbReference type="InterPro" id="IPR006558">
    <property type="entry name" value="LamG-like"/>
</dbReference>
<evidence type="ECO:0000256" key="1">
    <source>
        <dbReference type="ARBA" id="ARBA00022729"/>
    </source>
</evidence>
<keyword evidence="2" id="KW-1015">Disulfide bond</keyword>
<evidence type="ECO:0000256" key="3">
    <source>
        <dbReference type="SAM" id="MobiDB-lite"/>
    </source>
</evidence>
<evidence type="ECO:0000313" key="7">
    <source>
        <dbReference type="Proteomes" id="UP001499990"/>
    </source>
</evidence>
<evidence type="ECO:0000256" key="4">
    <source>
        <dbReference type="SAM" id="SignalP"/>
    </source>
</evidence>
<comment type="caution">
    <text evidence="6">The sequence shown here is derived from an EMBL/GenBank/DDBJ whole genome shotgun (WGS) entry which is preliminary data.</text>
</comment>
<dbReference type="InterPro" id="IPR013320">
    <property type="entry name" value="ConA-like_dom_sf"/>
</dbReference>
<reference evidence="7" key="1">
    <citation type="journal article" date="2019" name="Int. J. Syst. Evol. Microbiol.">
        <title>The Global Catalogue of Microorganisms (GCM) 10K type strain sequencing project: providing services to taxonomists for standard genome sequencing and annotation.</title>
        <authorList>
            <consortium name="The Broad Institute Genomics Platform"/>
            <consortium name="The Broad Institute Genome Sequencing Center for Infectious Disease"/>
            <person name="Wu L."/>
            <person name="Ma J."/>
        </authorList>
    </citation>
    <scope>NUCLEOTIDE SEQUENCE [LARGE SCALE GENOMIC DNA]</scope>
    <source>
        <strain evidence="7">JCM 9651</strain>
    </source>
</reference>
<protein>
    <recommendedName>
        <fullName evidence="5">LamG-like jellyroll fold domain-containing protein</fullName>
    </recommendedName>
</protein>
<organism evidence="6 7">
    <name type="scientific">Streptomyces sannanensis</name>
    <dbReference type="NCBI Taxonomy" id="285536"/>
    <lineage>
        <taxon>Bacteria</taxon>
        <taxon>Bacillati</taxon>
        <taxon>Actinomycetota</taxon>
        <taxon>Actinomycetes</taxon>
        <taxon>Kitasatosporales</taxon>
        <taxon>Streptomycetaceae</taxon>
        <taxon>Streptomyces</taxon>
    </lineage>
</organism>
<feature type="domain" description="LamG-like jellyroll fold" evidence="5">
    <location>
        <begin position="317"/>
        <end position="449"/>
    </location>
</feature>
<dbReference type="SUPFAM" id="SSF49899">
    <property type="entry name" value="Concanavalin A-like lectins/glucanases"/>
    <property type="match status" value="2"/>
</dbReference>
<dbReference type="InterPro" id="IPR042837">
    <property type="entry name" value="PTX3"/>
</dbReference>
<dbReference type="Pfam" id="PF13385">
    <property type="entry name" value="Laminin_G_3"/>
    <property type="match status" value="2"/>
</dbReference>
<accession>A0ABP6SCE3</accession>
<feature type="domain" description="LamG-like jellyroll fold" evidence="5">
    <location>
        <begin position="539"/>
        <end position="684"/>
    </location>
</feature>
<evidence type="ECO:0000313" key="6">
    <source>
        <dbReference type="EMBL" id="GAA3372984.1"/>
    </source>
</evidence>
<feature type="chain" id="PRO_5046178219" description="LamG-like jellyroll fold domain-containing protein" evidence="4">
    <location>
        <begin position="21"/>
        <end position="689"/>
    </location>
</feature>
<feature type="region of interest" description="Disordered" evidence="3">
    <location>
        <begin position="263"/>
        <end position="288"/>
    </location>
</feature>
<evidence type="ECO:0000259" key="5">
    <source>
        <dbReference type="SMART" id="SM00560"/>
    </source>
</evidence>
<dbReference type="Gene3D" id="2.60.120.200">
    <property type="match status" value="2"/>
</dbReference>
<dbReference type="PANTHER" id="PTHR46943">
    <property type="entry name" value="PENTRAXIN-RELATED PROTEIN PTX3"/>
    <property type="match status" value="1"/>
</dbReference>
<gene>
    <name evidence="6" type="ORF">GCM10020367_31130</name>
</gene>
<sequence>MAASAVAAVAIAAAPGTAVAAENQPPSQPLISDLKTSFMPCTSGDGRTYVAERPALTAVLRDPDAVPPVTVWVKAEFEAWWQDANGQEQRRSYTTEYDLPSGSAHRWTTPAEVPPNTVISWRVRATDGMAWSPWSSDGAGSPCEFVYDDKSPEKPVVTSAEYPEDSFQDGVGVYGHFTVDSPSEDVVAYGYQFIRGGHGTVKPEQPGGPAKITLLPPSSGAETLYVHAIDRAGRRSSDTLYRFFVKTGRAPIARWKLADAAGSSSAAAETGPTARTGTGVTFGTDAPRGTEQTTAVRLDGTGHGFLTPDTSVVKAGSTFAVSTWVRPEKLGDTMTVASQDTGAGPGFALGLAPKQTGATWSFAIGGARVSGGAPDVGEWAHLLGLYDAETGTARLYVNGTQTGEAQRAEPLAVVGDLQIGRAQGKYGYRDRWQGQISDVRVYDRMVMPDEVNILSYQEPQLRGHWSLESATDGLSPEADGGRPLHLGGGATIITATADDCAENPECVPGTPALSGNGHLELNGTTAFAETETAVVDTDDSFSIGARVRLADSEPDHPMTVLSQAGQNADAFRVRYVPDVHQWQLVMTHADQPGAPETVVSYVEAADGGEGQGHTVTVVYDDAADQIRLYVDGYTEPTSTASFTNAWKSTGPLQIGRAFTGGGWGEYLHGAVDEVRAFSGALSQIDTSWL</sequence>
<feature type="signal peptide" evidence="4">
    <location>
        <begin position="1"/>
        <end position="20"/>
    </location>
</feature>
<dbReference type="SMART" id="SM00560">
    <property type="entry name" value="LamGL"/>
    <property type="match status" value="2"/>
</dbReference>
<proteinExistence type="predicted"/>
<keyword evidence="7" id="KW-1185">Reference proteome</keyword>
<dbReference type="Proteomes" id="UP001499990">
    <property type="component" value="Unassembled WGS sequence"/>
</dbReference>
<keyword evidence="1 4" id="KW-0732">Signal</keyword>
<dbReference type="EMBL" id="BAAAYL010000001">
    <property type="protein sequence ID" value="GAA3372984.1"/>
    <property type="molecule type" value="Genomic_DNA"/>
</dbReference>
<evidence type="ECO:0000256" key="2">
    <source>
        <dbReference type="ARBA" id="ARBA00023157"/>
    </source>
</evidence>